<feature type="region of interest" description="Disordered" evidence="8">
    <location>
        <begin position="270"/>
        <end position="307"/>
    </location>
</feature>
<keyword evidence="5" id="KW-1005">Bacterial flagellum biogenesis</keyword>
<evidence type="ECO:0000256" key="5">
    <source>
        <dbReference type="ARBA" id="ARBA00022795"/>
    </source>
</evidence>
<evidence type="ECO:0000256" key="3">
    <source>
        <dbReference type="ARBA" id="ARBA00016507"/>
    </source>
</evidence>
<gene>
    <name evidence="10" type="ORF">NKI27_12890</name>
</gene>
<keyword evidence="7" id="KW-1006">Bacterial flagellum protein export</keyword>
<protein>
    <recommendedName>
        <fullName evidence="3">Flagellar assembly protein FliH</fullName>
    </recommendedName>
</protein>
<keyword evidence="10" id="KW-0966">Cell projection</keyword>
<dbReference type="EMBL" id="CP100390">
    <property type="protein sequence ID" value="UZE94961.1"/>
    <property type="molecule type" value="Genomic_DNA"/>
</dbReference>
<dbReference type="PANTHER" id="PTHR34982">
    <property type="entry name" value="YOP PROTEINS TRANSLOCATION PROTEIN L"/>
    <property type="match status" value="1"/>
</dbReference>
<dbReference type="InterPro" id="IPR051472">
    <property type="entry name" value="T3SS_Stator/FliH"/>
</dbReference>
<dbReference type="RefSeq" id="WP_265046453.1">
    <property type="nucleotide sequence ID" value="NZ_CP100390.1"/>
</dbReference>
<feature type="region of interest" description="Disordered" evidence="8">
    <location>
        <begin position="241"/>
        <end position="260"/>
    </location>
</feature>
<keyword evidence="10" id="KW-0969">Cilium</keyword>
<feature type="compositionally biased region" description="Polar residues" evidence="8">
    <location>
        <begin position="283"/>
        <end position="301"/>
    </location>
</feature>
<sequence>MTDKKANRIPADQLTAYERWELPTMQPGGNDVIRSHVSSAELPVKPLTASDLETIRLEAYEAGFAEGKEEGTKQGHKEGLEKGLQEGIEKGTQQGIQEGQVTGQQQKQAEIDDVNARLNGVLAQLLDPIKQHDDEVEEALLNLVLTVSRAVIMREISLNSHQIQRTVKDALASLPSPSSNVKIWVNSVDYDSVHSIAESIADDVQVIKSDDILPGGCKVETLHSQIDATVEKRFQKTVQQMLDRHASSVPIDEAPDLTDSMEDMTDFHRDVLEGSQYEDSETETQTAQPSTETLNPTQPFENTDETS</sequence>
<dbReference type="Pfam" id="PF02108">
    <property type="entry name" value="FliH"/>
    <property type="match status" value="1"/>
</dbReference>
<evidence type="ECO:0000313" key="10">
    <source>
        <dbReference type="EMBL" id="UZE94961.1"/>
    </source>
</evidence>
<comment type="similarity">
    <text evidence="2">Belongs to the FliH family.</text>
</comment>
<evidence type="ECO:0000313" key="11">
    <source>
        <dbReference type="Proteomes" id="UP001163739"/>
    </source>
</evidence>
<keyword evidence="6" id="KW-0653">Protein transport</keyword>
<feature type="domain" description="Flagellar assembly protein FliH/Type III secretion system HrpE" evidence="9">
    <location>
        <begin position="116"/>
        <end position="236"/>
    </location>
</feature>
<dbReference type="InterPro" id="IPR018035">
    <property type="entry name" value="Flagellar_FliH/T3SS_HrpE"/>
</dbReference>
<evidence type="ECO:0000256" key="1">
    <source>
        <dbReference type="ARBA" id="ARBA00003041"/>
    </source>
</evidence>
<evidence type="ECO:0000256" key="7">
    <source>
        <dbReference type="ARBA" id="ARBA00023225"/>
    </source>
</evidence>
<keyword evidence="4" id="KW-0813">Transport</keyword>
<evidence type="ECO:0000259" key="9">
    <source>
        <dbReference type="Pfam" id="PF02108"/>
    </source>
</evidence>
<dbReference type="PANTHER" id="PTHR34982:SF1">
    <property type="entry name" value="FLAGELLAR ASSEMBLY PROTEIN FLIH"/>
    <property type="match status" value="1"/>
</dbReference>
<evidence type="ECO:0000256" key="6">
    <source>
        <dbReference type="ARBA" id="ARBA00022927"/>
    </source>
</evidence>
<proteinExistence type="inferred from homology"/>
<evidence type="ECO:0000256" key="2">
    <source>
        <dbReference type="ARBA" id="ARBA00006602"/>
    </source>
</evidence>
<keyword evidence="10" id="KW-0282">Flagellum</keyword>
<evidence type="ECO:0000256" key="8">
    <source>
        <dbReference type="SAM" id="MobiDB-lite"/>
    </source>
</evidence>
<name>A0ABY6MYN7_9ALTE</name>
<organism evidence="10 11">
    <name type="scientific">Alkalimarinus alittae</name>
    <dbReference type="NCBI Taxonomy" id="2961619"/>
    <lineage>
        <taxon>Bacteria</taxon>
        <taxon>Pseudomonadati</taxon>
        <taxon>Pseudomonadota</taxon>
        <taxon>Gammaproteobacteria</taxon>
        <taxon>Alteromonadales</taxon>
        <taxon>Alteromonadaceae</taxon>
        <taxon>Alkalimarinus</taxon>
    </lineage>
</organism>
<dbReference type="Proteomes" id="UP001163739">
    <property type="component" value="Chromosome"/>
</dbReference>
<comment type="function">
    <text evidence="1">Needed for flagellar regrowth and assembly.</text>
</comment>
<keyword evidence="11" id="KW-1185">Reference proteome</keyword>
<reference evidence="10" key="1">
    <citation type="submission" date="2022-06" db="EMBL/GenBank/DDBJ databases">
        <title>Alkalimarinus sp. nov., isolated from gut of a Alitta virens.</title>
        <authorList>
            <person name="Yang A.I."/>
            <person name="Shin N.-R."/>
        </authorList>
    </citation>
    <scope>NUCLEOTIDE SEQUENCE</scope>
    <source>
        <strain evidence="10">A2M4</strain>
    </source>
</reference>
<evidence type="ECO:0000256" key="4">
    <source>
        <dbReference type="ARBA" id="ARBA00022448"/>
    </source>
</evidence>
<accession>A0ABY6MYN7</accession>